<dbReference type="InterPro" id="IPR032001">
    <property type="entry name" value="SAWADEE_dom"/>
</dbReference>
<evidence type="ECO:0000259" key="2">
    <source>
        <dbReference type="Pfam" id="PF16719"/>
    </source>
</evidence>
<proteinExistence type="predicted"/>
<evidence type="ECO:0000313" key="3">
    <source>
        <dbReference type="EMBL" id="OAE33011.1"/>
    </source>
</evidence>
<gene>
    <name evidence="3" type="ORF">AXG93_1913s1120</name>
</gene>
<feature type="compositionally biased region" description="Polar residues" evidence="1">
    <location>
        <begin position="424"/>
        <end position="433"/>
    </location>
</feature>
<dbReference type="GO" id="GO:0003682">
    <property type="term" value="F:chromatin binding"/>
    <property type="evidence" value="ECO:0007669"/>
    <property type="project" value="InterPro"/>
</dbReference>
<dbReference type="PANTHER" id="PTHR36384:SF1">
    <property type="entry name" value="SAWADEE PROTEIN"/>
    <property type="match status" value="1"/>
</dbReference>
<feature type="domain" description="SAWADEE" evidence="2">
    <location>
        <begin position="133"/>
        <end position="269"/>
    </location>
</feature>
<evidence type="ECO:0000313" key="4">
    <source>
        <dbReference type="Proteomes" id="UP000077202"/>
    </source>
</evidence>
<dbReference type="AlphaFoldDB" id="A0A176WK87"/>
<feature type="compositionally biased region" description="Basic and acidic residues" evidence="1">
    <location>
        <begin position="330"/>
        <end position="343"/>
    </location>
</feature>
<dbReference type="Proteomes" id="UP000077202">
    <property type="component" value="Unassembled WGS sequence"/>
</dbReference>
<protein>
    <recommendedName>
        <fullName evidence="2">SAWADEE domain-containing protein</fullName>
    </recommendedName>
</protein>
<comment type="caution">
    <text evidence="3">The sequence shown here is derived from an EMBL/GenBank/DDBJ whole genome shotgun (WGS) entry which is preliminary data.</text>
</comment>
<dbReference type="Pfam" id="PF16719">
    <property type="entry name" value="SAWADEE"/>
    <property type="match status" value="1"/>
</dbReference>
<evidence type="ECO:0000256" key="1">
    <source>
        <dbReference type="SAM" id="MobiDB-lite"/>
    </source>
</evidence>
<keyword evidence="4" id="KW-1185">Reference proteome</keyword>
<feature type="region of interest" description="Disordered" evidence="1">
    <location>
        <begin position="386"/>
        <end position="433"/>
    </location>
</feature>
<sequence>MKRSAARLTTLPPSGSAGTSANFKLQYCTAASDADVAEFRPATKLDGVNLSFEFETTVLDVHYGRQLNRLYATGPPPDPCDSRGSYDVIRSLIAPDCPKFVAKKASNSGSARDKPAVAGPRFRIPVRSLMSPAQLEVKCVADEAWYNADVEILDQGILVRYDGFDEDDEFWDIAYLRKHAGHVQDVIRLSSSQLQDEQCRSVKEGMVVCARGVLENDDEEEDGEKEEEVKYFDARIVNVARNPHTFDEEEERCTCVFEAYWITGPHKKEFGSPYNSVFFTCADICLLNPEHVVSHPVVQNLLHMVGISSQVLSDHSEKSHPSTSFTGPSRSREASSKEDKPLDSEQSGNPDLESVLQEGKRKRFPKPYAVRDAVPGMRIRGCRAARVPERRKVEKPAAELEMLHPVTVLSDSESDEAEVEEDTWPSSGQSSSG</sequence>
<accession>A0A176WK87</accession>
<reference evidence="3" key="1">
    <citation type="submission" date="2016-03" db="EMBL/GenBank/DDBJ databases">
        <title>Mechanisms controlling the formation of the plant cell surface in tip-growing cells are functionally conserved among land plants.</title>
        <authorList>
            <person name="Honkanen S."/>
            <person name="Jones V.A."/>
            <person name="Morieri G."/>
            <person name="Champion C."/>
            <person name="Hetherington A.J."/>
            <person name="Kelly S."/>
            <person name="Saint-Marcoux D."/>
            <person name="Proust H."/>
            <person name="Prescott H."/>
            <person name="Dolan L."/>
        </authorList>
    </citation>
    <scope>NUCLEOTIDE SEQUENCE [LARGE SCALE GENOMIC DNA]</scope>
    <source>
        <tissue evidence="3">Whole gametophyte</tissue>
    </source>
</reference>
<feature type="compositionally biased region" description="Basic and acidic residues" evidence="1">
    <location>
        <begin position="386"/>
        <end position="402"/>
    </location>
</feature>
<dbReference type="PANTHER" id="PTHR36384">
    <property type="entry name" value="SAWADEE PROTEIN"/>
    <property type="match status" value="1"/>
</dbReference>
<dbReference type="EMBL" id="LVLJ01000695">
    <property type="protein sequence ID" value="OAE33011.1"/>
    <property type="molecule type" value="Genomic_DNA"/>
</dbReference>
<feature type="region of interest" description="Disordered" evidence="1">
    <location>
        <begin position="312"/>
        <end position="369"/>
    </location>
</feature>
<organism evidence="3 4">
    <name type="scientific">Marchantia polymorpha subsp. ruderalis</name>
    <dbReference type="NCBI Taxonomy" id="1480154"/>
    <lineage>
        <taxon>Eukaryota</taxon>
        <taxon>Viridiplantae</taxon>
        <taxon>Streptophyta</taxon>
        <taxon>Embryophyta</taxon>
        <taxon>Marchantiophyta</taxon>
        <taxon>Marchantiopsida</taxon>
        <taxon>Marchantiidae</taxon>
        <taxon>Marchantiales</taxon>
        <taxon>Marchantiaceae</taxon>
        <taxon>Marchantia</taxon>
    </lineage>
</organism>
<feature type="compositionally biased region" description="Acidic residues" evidence="1">
    <location>
        <begin position="412"/>
        <end position="423"/>
    </location>
</feature>
<name>A0A176WK87_MARPO</name>